<dbReference type="InterPro" id="IPR008949">
    <property type="entry name" value="Isoprenoid_synthase_dom_sf"/>
</dbReference>
<dbReference type="GO" id="GO:0004311">
    <property type="term" value="F:geranylgeranyl diphosphate synthase activity"/>
    <property type="evidence" value="ECO:0007669"/>
    <property type="project" value="InterPro"/>
</dbReference>
<dbReference type="Proteomes" id="UP000194946">
    <property type="component" value="Unassembled WGS sequence"/>
</dbReference>
<dbReference type="GO" id="GO:0051996">
    <property type="term" value="F:squalene synthase [NAD(P)H] activity"/>
    <property type="evidence" value="ECO:0007669"/>
    <property type="project" value="InterPro"/>
</dbReference>
<dbReference type="GO" id="GO:0016117">
    <property type="term" value="P:carotenoid biosynthetic process"/>
    <property type="evidence" value="ECO:0007669"/>
    <property type="project" value="InterPro"/>
</dbReference>
<evidence type="ECO:0000313" key="3">
    <source>
        <dbReference type="Proteomes" id="UP000194946"/>
    </source>
</evidence>
<dbReference type="InterPro" id="IPR017828">
    <property type="entry name" value="SQ_synth_HpnD-like"/>
</dbReference>
<keyword evidence="1" id="KW-0808">Transferase</keyword>
<dbReference type="RefSeq" id="WP_086632501.1">
    <property type="nucleotide sequence ID" value="NZ_JOPB01000008.1"/>
</dbReference>
<reference evidence="3" key="1">
    <citation type="submission" date="2014-06" db="EMBL/GenBank/DDBJ databases">
        <authorList>
            <person name="Winans N.J."/>
            <person name="Newell P.D."/>
            <person name="Douglas A.E."/>
        </authorList>
    </citation>
    <scope>NUCLEOTIDE SEQUENCE [LARGE SCALE GENOMIC DNA]</scope>
    <source>
        <strain evidence="3">DmL_052</strain>
    </source>
</reference>
<sequence length="298" mass="33664">MRKPLAEAAQIIGCSELDLTYVEDIVNRSKTSFAAGMQVLSPERRYGMYALYSFCRIVDDIADEEGDVPTKHRLLQEWRERLSRLYAGQAEDAVDRVLMATIQRFDLKQKDFVDIIEGMEMDIEHPIIAPDEQTLDLYCDRVASAVGRLAVCIFGDSTQAAQEVAYHLGRALQLTNILRDIEEDSGRGRLYLPKELLERFRLPLDPKGCISNPDVDQVCNIVAYRAADHFKLARQFMAQCNQKALLPAKIMAITYGFILSKQKKVGWKPPFKRASLSLPEKIAVAGSGVFMNFIGLKR</sequence>
<dbReference type="InterPro" id="IPR044843">
    <property type="entry name" value="Trans_IPPS_bact-type"/>
</dbReference>
<dbReference type="PANTHER" id="PTHR31480">
    <property type="entry name" value="BIFUNCTIONAL LYCOPENE CYCLASE/PHYTOENE SYNTHASE"/>
    <property type="match status" value="1"/>
</dbReference>
<dbReference type="AlphaFoldDB" id="A0A251ZTU5"/>
<evidence type="ECO:0000256" key="1">
    <source>
        <dbReference type="ARBA" id="ARBA00022679"/>
    </source>
</evidence>
<gene>
    <name evidence="2" type="ORF">HK18_11135</name>
</gene>
<evidence type="ECO:0000313" key="2">
    <source>
        <dbReference type="EMBL" id="OUI78086.1"/>
    </source>
</evidence>
<dbReference type="Gene3D" id="1.10.600.10">
    <property type="entry name" value="Farnesyl Diphosphate Synthase"/>
    <property type="match status" value="1"/>
</dbReference>
<dbReference type="InterPro" id="IPR019845">
    <property type="entry name" value="Squalene/phytoene_synthase_CS"/>
</dbReference>
<dbReference type="InterPro" id="IPR033904">
    <property type="entry name" value="Trans_IPPS_HH"/>
</dbReference>
<keyword evidence="3" id="KW-1185">Reference proteome</keyword>
<dbReference type="Pfam" id="PF00494">
    <property type="entry name" value="SQS_PSY"/>
    <property type="match status" value="1"/>
</dbReference>
<proteinExistence type="predicted"/>
<dbReference type="CDD" id="cd00683">
    <property type="entry name" value="Trans_IPPS_HH"/>
    <property type="match status" value="1"/>
</dbReference>
<protein>
    <submittedName>
        <fullName evidence="2">Phytoene synthase</fullName>
    </submittedName>
</protein>
<dbReference type="SFLD" id="SFLDG01018">
    <property type="entry name" value="Squalene/Phytoene_Synthase_Lik"/>
    <property type="match status" value="1"/>
</dbReference>
<name>A0A251ZTU5_9PROT</name>
<organism evidence="2 3">
    <name type="scientific">Commensalibacter intestini</name>
    <dbReference type="NCBI Taxonomy" id="479936"/>
    <lineage>
        <taxon>Bacteria</taxon>
        <taxon>Pseudomonadati</taxon>
        <taxon>Pseudomonadota</taxon>
        <taxon>Alphaproteobacteria</taxon>
        <taxon>Acetobacterales</taxon>
        <taxon>Acetobacteraceae</taxon>
    </lineage>
</organism>
<comment type="caution">
    <text evidence="2">The sequence shown here is derived from an EMBL/GenBank/DDBJ whole genome shotgun (WGS) entry which is preliminary data.</text>
</comment>
<accession>A0A251ZTU5</accession>
<dbReference type="SFLD" id="SFLDS00005">
    <property type="entry name" value="Isoprenoid_Synthase_Type_I"/>
    <property type="match status" value="1"/>
</dbReference>
<dbReference type="NCBIfam" id="TIGR03465">
    <property type="entry name" value="HpnD"/>
    <property type="match status" value="1"/>
</dbReference>
<dbReference type="InterPro" id="IPR002060">
    <property type="entry name" value="Squ/phyt_synthse"/>
</dbReference>
<dbReference type="SFLD" id="SFLDG01212">
    <property type="entry name" value="Phytoene_synthase_like"/>
    <property type="match status" value="1"/>
</dbReference>
<dbReference type="SUPFAM" id="SSF48576">
    <property type="entry name" value="Terpenoid synthases"/>
    <property type="match status" value="1"/>
</dbReference>
<dbReference type="EMBL" id="JOPB01000008">
    <property type="protein sequence ID" value="OUI78086.1"/>
    <property type="molecule type" value="Genomic_DNA"/>
</dbReference>
<dbReference type="PROSITE" id="PS01045">
    <property type="entry name" value="SQUALEN_PHYTOEN_SYN_2"/>
    <property type="match status" value="1"/>
</dbReference>